<dbReference type="PANTHER" id="PTHR38119:SF2">
    <property type="entry name" value="TRANSCRIPTION FACTOR DOMAIN-CONTAINING PROTEIN"/>
    <property type="match status" value="1"/>
</dbReference>
<reference evidence="2" key="1">
    <citation type="journal article" date="2020" name="Stud. Mycol.">
        <title>101 Dothideomycetes genomes: a test case for predicting lifestyles and emergence of pathogens.</title>
        <authorList>
            <person name="Haridas S."/>
            <person name="Albert R."/>
            <person name="Binder M."/>
            <person name="Bloem J."/>
            <person name="Labutti K."/>
            <person name="Salamov A."/>
            <person name="Andreopoulos B."/>
            <person name="Baker S."/>
            <person name="Barry K."/>
            <person name="Bills G."/>
            <person name="Bluhm B."/>
            <person name="Cannon C."/>
            <person name="Castanera R."/>
            <person name="Culley D."/>
            <person name="Daum C."/>
            <person name="Ezra D."/>
            <person name="Gonzalez J."/>
            <person name="Henrissat B."/>
            <person name="Kuo A."/>
            <person name="Liang C."/>
            <person name="Lipzen A."/>
            <person name="Lutzoni F."/>
            <person name="Magnuson J."/>
            <person name="Mondo S."/>
            <person name="Nolan M."/>
            <person name="Ohm R."/>
            <person name="Pangilinan J."/>
            <person name="Park H.-J."/>
            <person name="Ramirez L."/>
            <person name="Alfaro M."/>
            <person name="Sun H."/>
            <person name="Tritt A."/>
            <person name="Yoshinaga Y."/>
            <person name="Zwiers L.-H."/>
            <person name="Turgeon B."/>
            <person name="Goodwin S."/>
            <person name="Spatafora J."/>
            <person name="Crous P."/>
            <person name="Grigoriev I."/>
        </authorList>
    </citation>
    <scope>NUCLEOTIDE SEQUENCE</scope>
    <source>
        <strain evidence="2">CBS 269.34</strain>
    </source>
</reference>
<dbReference type="OrthoDB" id="2129688at2759"/>
<feature type="region of interest" description="Disordered" evidence="1">
    <location>
        <begin position="373"/>
        <end position="407"/>
    </location>
</feature>
<evidence type="ECO:0008006" key="4">
    <source>
        <dbReference type="Google" id="ProtNLM"/>
    </source>
</evidence>
<keyword evidence="3" id="KW-1185">Reference proteome</keyword>
<evidence type="ECO:0000256" key="1">
    <source>
        <dbReference type="SAM" id="MobiDB-lite"/>
    </source>
</evidence>
<feature type="compositionally biased region" description="Acidic residues" evidence="1">
    <location>
        <begin position="383"/>
        <end position="398"/>
    </location>
</feature>
<organism evidence="2 3">
    <name type="scientific">Lophium mytilinum</name>
    <dbReference type="NCBI Taxonomy" id="390894"/>
    <lineage>
        <taxon>Eukaryota</taxon>
        <taxon>Fungi</taxon>
        <taxon>Dikarya</taxon>
        <taxon>Ascomycota</taxon>
        <taxon>Pezizomycotina</taxon>
        <taxon>Dothideomycetes</taxon>
        <taxon>Pleosporomycetidae</taxon>
        <taxon>Mytilinidiales</taxon>
        <taxon>Mytilinidiaceae</taxon>
        <taxon>Lophium</taxon>
    </lineage>
</organism>
<accession>A0A6A6QQ84</accession>
<name>A0A6A6QQ84_9PEZI</name>
<dbReference type="AlphaFoldDB" id="A0A6A6QQ84"/>
<evidence type="ECO:0000313" key="3">
    <source>
        <dbReference type="Proteomes" id="UP000799750"/>
    </source>
</evidence>
<dbReference type="EMBL" id="MU004193">
    <property type="protein sequence ID" value="KAF2493007.1"/>
    <property type="molecule type" value="Genomic_DNA"/>
</dbReference>
<proteinExistence type="predicted"/>
<dbReference type="Proteomes" id="UP000799750">
    <property type="component" value="Unassembled WGS sequence"/>
</dbReference>
<dbReference type="PANTHER" id="PTHR38119">
    <property type="entry name" value="BTB DOMAIN-CONTAINING PROTEIN-RELATED"/>
    <property type="match status" value="1"/>
</dbReference>
<evidence type="ECO:0000313" key="2">
    <source>
        <dbReference type="EMBL" id="KAF2493007.1"/>
    </source>
</evidence>
<protein>
    <recommendedName>
        <fullName evidence="4">BTB domain-containing protein</fullName>
    </recommendedName>
</protein>
<sequence length="407" mass="46055">MDPAPDVQLVLAYDKILPLHSSVLARHSKRFASILTQELSAFLCQRAKQQGVTIRWRIELRGELDTMGQLIQSDSSGTMIPLNENGKVPTKYFDHYTGIIGTFYGQELTLNDFSIQSALEDAVGLIEVAEYLGSVAAVSKNIDLALVKQGQVLFRSIANNPLEWVDLAVRITSEIIFKEAVVHLVGRWNEWSSTQKSTLGKDVKRVCVKHADRLSRQRRALELQMGVMYPGGITHPPGAAPVKRDTYAADIMMWMALSLFRQWLIQHVIQEKTLRAKDGGFALYKQLSEAGDKYLSRQTIAPFFRNFPMTKKGQNVFENHLLELKEVIKETVSKSGIMESESALDMGKHSVPWLTCTVVDKTDFPWVKKGPMLGQKRTREEMNETEENEVDWDEDLDANADNKRARE</sequence>
<gene>
    <name evidence="2" type="ORF">BU16DRAFT_466099</name>
</gene>